<evidence type="ECO:0000256" key="4">
    <source>
        <dbReference type="SAM" id="MobiDB-lite"/>
    </source>
</evidence>
<dbReference type="Pfam" id="PF00392">
    <property type="entry name" value="GntR"/>
    <property type="match status" value="1"/>
</dbReference>
<feature type="domain" description="HTH gntR-type" evidence="5">
    <location>
        <begin position="127"/>
        <end position="194"/>
    </location>
</feature>
<dbReference type="InterPro" id="IPR036388">
    <property type="entry name" value="WH-like_DNA-bd_sf"/>
</dbReference>
<proteinExistence type="predicted"/>
<dbReference type="CDD" id="cd07377">
    <property type="entry name" value="WHTH_GntR"/>
    <property type="match status" value="1"/>
</dbReference>
<sequence>MRAVARIRRWRSCNHCRRSEKPDPARCTSHTNGLSPRQDGRTASHRLRLRRAVLVVAGIGVINSAATRVHPSGPCSSPRGLWAADMSETLFPATVSSHVFTLTAPFRAHPMKRLPLDDTFKVNRNPVTLREIVLDKLRSAIMNFQLLPGDRLVERDLCDRLGVSRTSVREALRHLESEGLVEFADAKGPRVAIITLADACDIYELRCVLEGLIVQLFTLRAKPKDIRALEKALEENRQALKEGELQQVIDSVQGFYDVLLEGSGNHVAATQLRQLQARISYLRATSVSQENRRGASNKEMELMVEAIKSGDPMAAHQASVDHVRNAARVALEYLKSKQDEDTKVREIIAPVALKEPRIGR</sequence>
<protein>
    <submittedName>
        <fullName evidence="6">Transcriptional regulator, GntR family</fullName>
    </submittedName>
</protein>
<evidence type="ECO:0000259" key="5">
    <source>
        <dbReference type="PROSITE" id="PS50949"/>
    </source>
</evidence>
<evidence type="ECO:0000256" key="1">
    <source>
        <dbReference type="ARBA" id="ARBA00023015"/>
    </source>
</evidence>
<dbReference type="Gene3D" id="1.10.10.10">
    <property type="entry name" value="Winged helix-like DNA-binding domain superfamily/Winged helix DNA-binding domain"/>
    <property type="match status" value="1"/>
</dbReference>
<dbReference type="PRINTS" id="PR00035">
    <property type="entry name" value="HTHGNTR"/>
</dbReference>
<reference evidence="6 7" key="1">
    <citation type="submission" date="2018-08" db="EMBL/GenBank/DDBJ databases">
        <title>Recombination of ecologically and evolutionarily significant loci maintains genetic cohesion in the Pseudomonas syringae species complex.</title>
        <authorList>
            <person name="Dillon M."/>
            <person name="Thakur S."/>
            <person name="Almeida R.N.D."/>
            <person name="Weir B.S."/>
            <person name="Guttman D.S."/>
        </authorList>
    </citation>
    <scope>NUCLEOTIDE SEQUENCE [LARGE SCALE GENOMIC DNA]</scope>
    <source>
        <strain evidence="6 7">ICMP 6941</strain>
    </source>
</reference>
<dbReference type="AlphaFoldDB" id="A0A3M5JQ48"/>
<name>A0A3M5JQ48_PSEA0</name>
<dbReference type="InterPro" id="IPR000524">
    <property type="entry name" value="Tscrpt_reg_HTH_GntR"/>
</dbReference>
<dbReference type="PANTHER" id="PTHR43537:SF24">
    <property type="entry name" value="GLUCONATE OPERON TRANSCRIPTIONAL REPRESSOR"/>
    <property type="match status" value="1"/>
</dbReference>
<dbReference type="SMART" id="SM00895">
    <property type="entry name" value="FCD"/>
    <property type="match status" value="1"/>
</dbReference>
<evidence type="ECO:0000256" key="3">
    <source>
        <dbReference type="ARBA" id="ARBA00023163"/>
    </source>
</evidence>
<dbReference type="PANTHER" id="PTHR43537">
    <property type="entry name" value="TRANSCRIPTIONAL REGULATOR, GNTR FAMILY"/>
    <property type="match status" value="1"/>
</dbReference>
<evidence type="ECO:0000313" key="6">
    <source>
        <dbReference type="EMBL" id="RMT25468.1"/>
    </source>
</evidence>
<keyword evidence="3" id="KW-0804">Transcription</keyword>
<organism evidence="6 7">
    <name type="scientific">Pseudomonas amygdali pv. mori</name>
    <dbReference type="NCBI Taxonomy" id="34065"/>
    <lineage>
        <taxon>Bacteria</taxon>
        <taxon>Pseudomonadati</taxon>
        <taxon>Pseudomonadota</taxon>
        <taxon>Gammaproteobacteria</taxon>
        <taxon>Pseudomonadales</taxon>
        <taxon>Pseudomonadaceae</taxon>
        <taxon>Pseudomonas</taxon>
        <taxon>Pseudomonas amygdali</taxon>
    </lineage>
</organism>
<dbReference type="SUPFAM" id="SSF48008">
    <property type="entry name" value="GntR ligand-binding domain-like"/>
    <property type="match status" value="1"/>
</dbReference>
<dbReference type="EMBL" id="RBTD01000065">
    <property type="protein sequence ID" value="RMT25468.1"/>
    <property type="molecule type" value="Genomic_DNA"/>
</dbReference>
<dbReference type="PROSITE" id="PS50949">
    <property type="entry name" value="HTH_GNTR"/>
    <property type="match status" value="1"/>
</dbReference>
<evidence type="ECO:0000313" key="7">
    <source>
        <dbReference type="Proteomes" id="UP000276194"/>
    </source>
</evidence>
<dbReference type="SMART" id="SM00345">
    <property type="entry name" value="HTH_GNTR"/>
    <property type="match status" value="1"/>
</dbReference>
<dbReference type="Proteomes" id="UP000276194">
    <property type="component" value="Unassembled WGS sequence"/>
</dbReference>
<dbReference type="InterPro" id="IPR008920">
    <property type="entry name" value="TF_FadR/GntR_C"/>
</dbReference>
<keyword evidence="2" id="KW-0238">DNA-binding</keyword>
<gene>
    <name evidence="6" type="ORF">ALP52_05316</name>
</gene>
<dbReference type="Gene3D" id="1.20.120.530">
    <property type="entry name" value="GntR ligand-binding domain-like"/>
    <property type="match status" value="1"/>
</dbReference>
<dbReference type="SUPFAM" id="SSF46785">
    <property type="entry name" value="Winged helix' DNA-binding domain"/>
    <property type="match status" value="1"/>
</dbReference>
<dbReference type="GO" id="GO:0003700">
    <property type="term" value="F:DNA-binding transcription factor activity"/>
    <property type="evidence" value="ECO:0007669"/>
    <property type="project" value="InterPro"/>
</dbReference>
<accession>A0A3M5JQ48</accession>
<comment type="caution">
    <text evidence="6">The sequence shown here is derived from an EMBL/GenBank/DDBJ whole genome shotgun (WGS) entry which is preliminary data.</text>
</comment>
<dbReference type="InterPro" id="IPR036390">
    <property type="entry name" value="WH_DNA-bd_sf"/>
</dbReference>
<dbReference type="GO" id="GO:0003677">
    <property type="term" value="F:DNA binding"/>
    <property type="evidence" value="ECO:0007669"/>
    <property type="project" value="UniProtKB-KW"/>
</dbReference>
<feature type="region of interest" description="Disordered" evidence="4">
    <location>
        <begin position="18"/>
        <end position="43"/>
    </location>
</feature>
<dbReference type="Pfam" id="PF07729">
    <property type="entry name" value="FCD"/>
    <property type="match status" value="1"/>
</dbReference>
<evidence type="ECO:0000256" key="2">
    <source>
        <dbReference type="ARBA" id="ARBA00023125"/>
    </source>
</evidence>
<dbReference type="InterPro" id="IPR011711">
    <property type="entry name" value="GntR_C"/>
</dbReference>
<keyword evidence="1" id="KW-0805">Transcription regulation</keyword>